<name>A0A0M0BLY2_9ARCH</name>
<evidence type="ECO:0000256" key="1">
    <source>
        <dbReference type="SAM" id="Phobius"/>
    </source>
</evidence>
<dbReference type="Pfam" id="PF13360">
    <property type="entry name" value="PQQ_2"/>
    <property type="match status" value="1"/>
</dbReference>
<keyword evidence="1" id="KW-0472">Membrane</keyword>
<dbReference type="InterPro" id="IPR011047">
    <property type="entry name" value="Quinoprotein_ADH-like_sf"/>
</dbReference>
<dbReference type="InterPro" id="IPR002372">
    <property type="entry name" value="PQQ_rpt_dom"/>
</dbReference>
<dbReference type="SMART" id="SM00564">
    <property type="entry name" value="PQQ"/>
    <property type="match status" value="3"/>
</dbReference>
<dbReference type="Gene3D" id="2.130.10.10">
    <property type="entry name" value="YVTN repeat-like/Quinoprotein amine dehydrogenase"/>
    <property type="match status" value="1"/>
</dbReference>
<dbReference type="SUPFAM" id="SSF50998">
    <property type="entry name" value="Quinoprotein alcohol dehydrogenase-like"/>
    <property type="match status" value="1"/>
</dbReference>
<gene>
    <name evidence="3" type="ORF">AC477_06005</name>
</gene>
<evidence type="ECO:0000313" key="3">
    <source>
        <dbReference type="EMBL" id="KON29341.1"/>
    </source>
</evidence>
<protein>
    <recommendedName>
        <fullName evidence="2">Pyrrolo-quinoline quinone repeat domain-containing protein</fullName>
    </recommendedName>
</protein>
<sequence>MVSLPAVNAQGIRDPIAYVNAVPNPVEINTIVVIHVGSVYPTPSQVGGWTGLSVEITKPDGSTETITGINTDTTGGTGVVYTPTLLGTYTLRTHFPETNTTANGYYGTAGTIMADSYSDPLELVVTDEPVTYYPGQPLPTEYWTRPIDGQFREWNVIAGHSVDSNMPTGSAPDNINRPFAQYAPESSHILWREPLNNLGGLAGGMMGEQGFEQGDAYEGKFSGAVIIGGILCYNEFESNGGDRVDNDVIAIDLHTGEQLWKRPLLNPDGDRRRLSFGQVFYWDSYNHHAVYGYLWGTSGSTWDAFEVGSGRWIYGMTDVPSGTNIIGDKGEIYRYYVNKNQGYMRLWNSSRVVSSEGSWLRGNTGRYYNATDRGIEWQMNITGLSDLEGNPYKYNKNTIIGTDFARGSLETSPANMWCIGVDLINGPSLLWSRTWDFPGPGQISVEDVSEVEDLFIVSTKETRVTYGFRLSTGAQIWGPTPSRFYTDNWGHSSGNSWDIIAEGYGKVIAGNYGGVVWCYDATDGSVLWTYTNEDPYVETLHGNNWRFRPCIVADGKLYIENTEHNPRDPQPRGAPFVCIDLETGERIWQINYRAGEWSTYGIIGDSTIVIQNTYDQHIYAIGKGPSETTLKVETNGIALGSLAVVSGTVMDVSPGTKDPKIALRFPGGVPAIADAHMSDWMYYVYNQFSRPANAVGVEVRIQVVDPNGGYAWIGTATSDAWGNYEYSFIPQMKGTYTMLATFVGSESYFGSQQTAYLTVGDAPAPYPTIPSYPGYQGPSAQDVANSVVSSLPANPTSEQIGQAVINQLPEYPEPTVVPEYTMIDIVLIVLVAIAIVLCVIILMRKK</sequence>
<accession>A0A0M0BLY2</accession>
<feature type="domain" description="Pyrrolo-quinoline quinone repeat" evidence="2">
    <location>
        <begin position="467"/>
        <end position="611"/>
    </location>
</feature>
<dbReference type="InterPro" id="IPR015943">
    <property type="entry name" value="WD40/YVTN_repeat-like_dom_sf"/>
</dbReference>
<proteinExistence type="predicted"/>
<evidence type="ECO:0000313" key="4">
    <source>
        <dbReference type="Proteomes" id="UP000037237"/>
    </source>
</evidence>
<dbReference type="InterPro" id="IPR018391">
    <property type="entry name" value="PQQ_b-propeller_rpt"/>
</dbReference>
<comment type="caution">
    <text evidence="3">The sequence shown here is derived from an EMBL/GenBank/DDBJ whole genome shotgun (WGS) entry which is preliminary data.</text>
</comment>
<dbReference type="Proteomes" id="UP000037237">
    <property type="component" value="Unassembled WGS sequence"/>
</dbReference>
<keyword evidence="1" id="KW-1133">Transmembrane helix</keyword>
<feature type="transmembrane region" description="Helical" evidence="1">
    <location>
        <begin position="820"/>
        <end position="843"/>
    </location>
</feature>
<dbReference type="PATRIC" id="fig|1685124.3.peg.1240"/>
<keyword evidence="1" id="KW-0812">Transmembrane</keyword>
<evidence type="ECO:0000259" key="2">
    <source>
        <dbReference type="Pfam" id="PF13360"/>
    </source>
</evidence>
<dbReference type="AlphaFoldDB" id="A0A0M0BLY2"/>
<organism evidence="3 4">
    <name type="scientific">miscellaneous Crenarchaeota group-1 archaeon SG8-32-1</name>
    <dbReference type="NCBI Taxonomy" id="1685124"/>
    <lineage>
        <taxon>Archaea</taxon>
        <taxon>Candidatus Bathyarchaeota</taxon>
        <taxon>MCG-1</taxon>
    </lineage>
</organism>
<dbReference type="EMBL" id="LFWU01000160">
    <property type="protein sequence ID" value="KON29341.1"/>
    <property type="molecule type" value="Genomic_DNA"/>
</dbReference>
<reference evidence="3 4" key="1">
    <citation type="submission" date="2015-06" db="EMBL/GenBank/DDBJ databases">
        <title>New insights into the roles of widespread benthic archaea in carbon and nitrogen cycling.</title>
        <authorList>
            <person name="Lazar C.S."/>
            <person name="Baker B.J."/>
            <person name="Seitz K.W."/>
            <person name="Hyde A.S."/>
            <person name="Dick G.J."/>
            <person name="Hinrichs K.-U."/>
            <person name="Teske A.P."/>
        </authorList>
    </citation>
    <scope>NUCLEOTIDE SEQUENCE [LARGE SCALE GENOMIC DNA]</scope>
    <source>
        <strain evidence="3">SG8-32-1</strain>
    </source>
</reference>